<gene>
    <name evidence="1" type="ORF">N7472_003015</name>
</gene>
<evidence type="ECO:0000313" key="1">
    <source>
        <dbReference type="EMBL" id="KAJ5206567.1"/>
    </source>
</evidence>
<proteinExistence type="predicted"/>
<keyword evidence="2" id="KW-1185">Reference proteome</keyword>
<dbReference type="EMBL" id="JAPQKP010000002">
    <property type="protein sequence ID" value="KAJ5206567.1"/>
    <property type="molecule type" value="Genomic_DNA"/>
</dbReference>
<reference evidence="1" key="1">
    <citation type="submission" date="2022-11" db="EMBL/GenBank/DDBJ databases">
        <authorList>
            <person name="Petersen C."/>
        </authorList>
    </citation>
    <scope>NUCLEOTIDE SEQUENCE</scope>
    <source>
        <strain evidence="1">IBT 16849</strain>
    </source>
</reference>
<dbReference type="Proteomes" id="UP001150879">
    <property type="component" value="Unassembled WGS sequence"/>
</dbReference>
<name>A0A9W9T239_9EURO</name>
<reference evidence="1" key="2">
    <citation type="journal article" date="2023" name="IMA Fungus">
        <title>Comparative genomic study of the Penicillium genus elucidates a diverse pangenome and 15 lateral gene transfer events.</title>
        <authorList>
            <person name="Petersen C."/>
            <person name="Sorensen T."/>
            <person name="Nielsen M.R."/>
            <person name="Sondergaard T.E."/>
            <person name="Sorensen J.L."/>
            <person name="Fitzpatrick D.A."/>
            <person name="Frisvad J.C."/>
            <person name="Nielsen K.L."/>
        </authorList>
    </citation>
    <scope>NUCLEOTIDE SEQUENCE</scope>
    <source>
        <strain evidence="1">IBT 16849</strain>
    </source>
</reference>
<dbReference type="AlphaFoldDB" id="A0A9W9T239"/>
<evidence type="ECO:0000313" key="2">
    <source>
        <dbReference type="Proteomes" id="UP001150879"/>
    </source>
</evidence>
<protein>
    <submittedName>
        <fullName evidence="1">Uncharacterized protein</fullName>
    </submittedName>
</protein>
<sequence length="155" mass="18108">MDANDNEYERPSLARKKHKPALNDLRKLLVTYRGLQQMQREVNEKLAECEQQIAKHKFGSVSGMSRRRARRRQSDFRRLRSPLREVVKVEEDPPALWVRVREWVRGVVVKGGARGGDEAIRKLAGFRWREPGMSTHEDIVCVLKISKSIVMLDWM</sequence>
<comment type="caution">
    <text evidence="1">The sequence shown here is derived from an EMBL/GenBank/DDBJ whole genome shotgun (WGS) entry which is preliminary data.</text>
</comment>
<organism evidence="1 2">
    <name type="scientific">Penicillium cf. griseofulvum</name>
    <dbReference type="NCBI Taxonomy" id="2972120"/>
    <lineage>
        <taxon>Eukaryota</taxon>
        <taxon>Fungi</taxon>
        <taxon>Dikarya</taxon>
        <taxon>Ascomycota</taxon>
        <taxon>Pezizomycotina</taxon>
        <taxon>Eurotiomycetes</taxon>
        <taxon>Eurotiomycetidae</taxon>
        <taxon>Eurotiales</taxon>
        <taxon>Aspergillaceae</taxon>
        <taxon>Penicillium</taxon>
    </lineage>
</organism>
<accession>A0A9W9T239</accession>